<gene>
    <name evidence="1" type="ORF">LCGC14_2319130</name>
</gene>
<proteinExistence type="predicted"/>
<protein>
    <submittedName>
        <fullName evidence="1">Uncharacterized protein</fullName>
    </submittedName>
</protein>
<evidence type="ECO:0000313" key="1">
    <source>
        <dbReference type="EMBL" id="KKL49073.1"/>
    </source>
</evidence>
<comment type="caution">
    <text evidence="1">The sequence shown here is derived from an EMBL/GenBank/DDBJ whole genome shotgun (WGS) entry which is preliminary data.</text>
</comment>
<name>A0A0F9CIE8_9ZZZZ</name>
<reference evidence="1" key="1">
    <citation type="journal article" date="2015" name="Nature">
        <title>Complex archaea that bridge the gap between prokaryotes and eukaryotes.</title>
        <authorList>
            <person name="Spang A."/>
            <person name="Saw J.H."/>
            <person name="Jorgensen S.L."/>
            <person name="Zaremba-Niedzwiedzka K."/>
            <person name="Martijn J."/>
            <person name="Lind A.E."/>
            <person name="van Eijk R."/>
            <person name="Schleper C."/>
            <person name="Guy L."/>
            <person name="Ettema T.J."/>
        </authorList>
    </citation>
    <scope>NUCLEOTIDE SEQUENCE</scope>
</reference>
<dbReference type="EMBL" id="LAZR01033091">
    <property type="protein sequence ID" value="KKL49073.1"/>
    <property type="molecule type" value="Genomic_DNA"/>
</dbReference>
<sequence>MTFLYTYLKNSNTGDIIKKQEFSDLIIKGNTIFYYRNHNRIINPDLTGYIEIKEKRAKKLLNKIK</sequence>
<dbReference type="AlphaFoldDB" id="A0A0F9CIE8"/>
<organism evidence="1">
    <name type="scientific">marine sediment metagenome</name>
    <dbReference type="NCBI Taxonomy" id="412755"/>
    <lineage>
        <taxon>unclassified sequences</taxon>
        <taxon>metagenomes</taxon>
        <taxon>ecological metagenomes</taxon>
    </lineage>
</organism>
<accession>A0A0F9CIE8</accession>